<feature type="repeat" description="TPR" evidence="1">
    <location>
        <begin position="153"/>
        <end position="186"/>
    </location>
</feature>
<dbReference type="eggNOG" id="COG1729">
    <property type="taxonomic scope" value="Bacteria"/>
</dbReference>
<dbReference type="AlphaFoldDB" id="F2LXE9"/>
<dbReference type="SMART" id="SM00028">
    <property type="entry name" value="TPR"/>
    <property type="match status" value="7"/>
</dbReference>
<dbReference type="GO" id="GO:0051301">
    <property type="term" value="P:cell division"/>
    <property type="evidence" value="ECO:0007669"/>
    <property type="project" value="TreeGrafter"/>
</dbReference>
<evidence type="ECO:0000313" key="4">
    <source>
        <dbReference type="Proteomes" id="UP000008139"/>
    </source>
</evidence>
<dbReference type="SUPFAM" id="SSF48452">
    <property type="entry name" value="TPR-like"/>
    <property type="match status" value="1"/>
</dbReference>
<dbReference type="KEGG" id="hmr:Hipma_1305"/>
<sequence>MPQNAYLYVKGRYFVAFFPDKLVKKQLIARNIKDNYFKSFYVENNDNSSQIVIECNKGFEPLFEKDGDVVIVKPQFVVNQKKKEILSGVPTDLIAIPFYVSENTFSPAQKFKQTYDETLFFSGIRAFYIKNYRLAAAFFKEIVTKYPSSSFFINAYFLLGDCYKNIKEYDKAIKTYNEAIHFAPKNSAVAQTLFSIADIYEKKKMFMSARNIYKRIVKEYADTKWSYQAEFMLGYSYYKENRCRNALKIFLNVKKKSEFYPVSMLLTSECFFRQKDYAKAVLAYYYMSSKLNDIEQSEFYRELGDVGIALCEYEDYKEADRVFSYIEQTHKEDMVNYSYIKRMKCDLKKGDFNDLNYRGKYLIKFSKDEKIKAQARKLMDEAKLKKGNVDKKTIDKIMTKYRNDPEVVSLALFVYAKKNYREKNYEKSLDYLLKLKKLYSNSPYNKKAQPMASDSINKLLDDFYRMPSVDKIDKIYSYAAPLMPEGCDYCRFSWALIFTHKVGYVSKFMHIIKDDACRGAVIAKYFVEMGNNMRALDVMNKLPQQKPYNNYTDMIFGDINYYNGDYNKAYEFYQKALETKQPLMADYLRLRIARVLYHMKKYKEAENILSKIVAKIYSDEVTYLKGLCEYKLNHYKDAIEILSNVENNLKFKEKVLFYKALGYLKLGNTKKAREAYDNLKRTYPHSDYVNILKALLM</sequence>
<dbReference type="Proteomes" id="UP000008139">
    <property type="component" value="Chromosome"/>
</dbReference>
<dbReference type="Gene3D" id="1.25.40.10">
    <property type="entry name" value="Tetratricopeptide repeat domain"/>
    <property type="match status" value="4"/>
</dbReference>
<dbReference type="PANTHER" id="PTHR12558:SF13">
    <property type="entry name" value="CELL DIVISION CYCLE PROTEIN 27 HOMOLOG"/>
    <property type="match status" value="1"/>
</dbReference>
<dbReference type="InParanoid" id="F2LXE9"/>
<dbReference type="Pfam" id="PF00515">
    <property type="entry name" value="TPR_1"/>
    <property type="match status" value="1"/>
</dbReference>
<evidence type="ECO:0000256" key="1">
    <source>
        <dbReference type="PROSITE-ProRule" id="PRU00339"/>
    </source>
</evidence>
<dbReference type="RefSeq" id="WP_013682295.1">
    <property type="nucleotide sequence ID" value="NC_015318.1"/>
</dbReference>
<dbReference type="OrthoDB" id="9781271at2"/>
<dbReference type="Pfam" id="PF09976">
    <property type="entry name" value="TPR_21"/>
    <property type="match status" value="1"/>
</dbReference>
<feature type="domain" description="Ancillary SecYEG translocon subunit/Cell division coordinator CpoB TPR" evidence="2">
    <location>
        <begin position="534"/>
        <end position="638"/>
    </location>
</feature>
<keyword evidence="4" id="KW-1185">Reference proteome</keyword>
<dbReference type="Pfam" id="PF13174">
    <property type="entry name" value="TPR_6"/>
    <property type="match status" value="2"/>
</dbReference>
<evidence type="ECO:0000259" key="2">
    <source>
        <dbReference type="Pfam" id="PF09976"/>
    </source>
</evidence>
<protein>
    <submittedName>
        <fullName evidence="3">Tetratricopeptide TPR_1 repeat-containing protein</fullName>
    </submittedName>
</protein>
<keyword evidence="1" id="KW-0802">TPR repeat</keyword>
<dbReference type="EMBL" id="CP002606">
    <property type="protein sequence ID" value="AEA34263.1"/>
    <property type="molecule type" value="Genomic_DNA"/>
</dbReference>
<dbReference type="InterPro" id="IPR019734">
    <property type="entry name" value="TPR_rpt"/>
</dbReference>
<name>F2LXE9_HIPMA</name>
<reference evidence="3 4" key="1">
    <citation type="journal article" date="2011" name="Stand. Genomic Sci.">
        <title>Complete genome sequence of the thermophilic sulfur-reducer Hippea maritima type strain (MH(2)).</title>
        <authorList>
            <person name="Huntemann M."/>
            <person name="Lu M."/>
            <person name="Nolan M."/>
            <person name="Lapidus A."/>
            <person name="Lucas S."/>
            <person name="Hammon N."/>
            <person name="Deshpande S."/>
            <person name="Cheng J.F."/>
            <person name="Tapia R."/>
            <person name="Han C."/>
            <person name="Goodwin L."/>
            <person name="Pitluck S."/>
            <person name="Liolios K."/>
            <person name="Pagani I."/>
            <person name="Ivanova N."/>
            <person name="Ovchinikova G."/>
            <person name="Pati A."/>
            <person name="Chen A."/>
            <person name="Palaniappan K."/>
            <person name="Land M."/>
            <person name="Hauser L."/>
            <person name="Jeffries C.D."/>
            <person name="Detter J.C."/>
            <person name="Brambilla E.M."/>
            <person name="Rohde M."/>
            <person name="Spring S."/>
            <person name="Goker M."/>
            <person name="Woyke T."/>
            <person name="Bristow J."/>
            <person name="Eisen J.A."/>
            <person name="Markowitz V."/>
            <person name="Hugenholtz P."/>
            <person name="Kyrpides N.C."/>
            <person name="Klenk H.P."/>
            <person name="Mavromatis K."/>
        </authorList>
    </citation>
    <scope>NUCLEOTIDE SEQUENCE [LARGE SCALE GENOMIC DNA]</scope>
    <source>
        <strain evidence="4">ATCC 700847 / DSM 10411 / MH2</strain>
    </source>
</reference>
<dbReference type="InterPro" id="IPR018704">
    <property type="entry name" value="SecYEG/CpoB_TPR"/>
</dbReference>
<gene>
    <name evidence="3" type="ordered locus">Hipma_1305</name>
</gene>
<dbReference type="PANTHER" id="PTHR12558">
    <property type="entry name" value="CELL DIVISION CYCLE 16,23,27"/>
    <property type="match status" value="1"/>
</dbReference>
<accession>F2LXE9</accession>
<dbReference type="InterPro" id="IPR011990">
    <property type="entry name" value="TPR-like_helical_dom_sf"/>
</dbReference>
<reference evidence="4" key="2">
    <citation type="submission" date="2011-03" db="EMBL/GenBank/DDBJ databases">
        <title>The complete genome of Hippea maritima DSM 10411.</title>
        <authorList>
            <consortium name="US DOE Joint Genome Institute (JGI-PGF)"/>
            <person name="Lucas S."/>
            <person name="Copeland A."/>
            <person name="Lapidus A."/>
            <person name="Bruce D."/>
            <person name="Goodwin L."/>
            <person name="Pitluck S."/>
            <person name="Peters L."/>
            <person name="Kyrpides N."/>
            <person name="Mavromatis K."/>
            <person name="Pagani I."/>
            <person name="Ivanova N."/>
            <person name="Mikhailova N."/>
            <person name="Lu M."/>
            <person name="Detter J.C."/>
            <person name="Tapia R."/>
            <person name="Han C."/>
            <person name="Land M."/>
            <person name="Hauser L."/>
            <person name="Markowitz V."/>
            <person name="Cheng J.-F."/>
            <person name="Hugenholtz P."/>
            <person name="Woyke T."/>
            <person name="Wu D."/>
            <person name="Spring S."/>
            <person name="Schroeder M."/>
            <person name="Brambilla E."/>
            <person name="Klenk H.-P."/>
            <person name="Eisen J.A."/>
        </authorList>
    </citation>
    <scope>NUCLEOTIDE SEQUENCE [LARGE SCALE GENOMIC DNA]</scope>
    <source>
        <strain evidence="4">ATCC 700847 / DSM 10411 / MH2</strain>
    </source>
</reference>
<organism evidence="3 4">
    <name type="scientific">Hippea maritima (strain ATCC 700847 / DSM 10411 / MH2)</name>
    <dbReference type="NCBI Taxonomy" id="760142"/>
    <lineage>
        <taxon>Bacteria</taxon>
        <taxon>Pseudomonadati</taxon>
        <taxon>Campylobacterota</taxon>
        <taxon>Desulfurellia</taxon>
        <taxon>Desulfurellales</taxon>
        <taxon>Hippeaceae</taxon>
        <taxon>Hippea</taxon>
    </lineage>
</organism>
<dbReference type="HOGENOM" id="CLU_395239_0_0_7"/>
<dbReference type="Pfam" id="PF13432">
    <property type="entry name" value="TPR_16"/>
    <property type="match status" value="1"/>
</dbReference>
<dbReference type="PROSITE" id="PS50293">
    <property type="entry name" value="TPR_REGION"/>
    <property type="match status" value="1"/>
</dbReference>
<dbReference type="STRING" id="760142.Hipma_1305"/>
<dbReference type="eggNOG" id="COG0457">
    <property type="taxonomic scope" value="Bacteria"/>
</dbReference>
<proteinExistence type="predicted"/>
<evidence type="ECO:0000313" key="3">
    <source>
        <dbReference type="EMBL" id="AEA34263.1"/>
    </source>
</evidence>
<dbReference type="PROSITE" id="PS50005">
    <property type="entry name" value="TPR"/>
    <property type="match status" value="1"/>
</dbReference>